<name>Q30WM0_OLEA2</name>
<dbReference type="HOGENOM" id="CLU_2315675_0_0_7"/>
<dbReference type="EMBL" id="CP000112">
    <property type="protein sequence ID" value="ABB39926.1"/>
    <property type="molecule type" value="Genomic_DNA"/>
</dbReference>
<dbReference type="STRING" id="207559.Dde_3132"/>
<evidence type="ECO:0000313" key="1">
    <source>
        <dbReference type="EMBL" id="ABB39926.1"/>
    </source>
</evidence>
<protein>
    <submittedName>
        <fullName evidence="1">Uncharacterized protein</fullName>
    </submittedName>
</protein>
<dbReference type="AlphaFoldDB" id="Q30WM0"/>
<evidence type="ECO:0000313" key="2">
    <source>
        <dbReference type="Proteomes" id="UP000002710"/>
    </source>
</evidence>
<sequence length="99" mass="11594">MCQIIRTFELVRQGDMVIEDIVTAVKVSGVPRWYPFEERWRWMRLMYMQGKATPQLLRTFLSRLSAHTPYTLCTLQDLNVRSGVEIVCPVLRDTGVFDL</sequence>
<gene>
    <name evidence="1" type="ordered locus">Dde_3132</name>
</gene>
<dbReference type="eggNOG" id="ENOG50309PV">
    <property type="taxonomic scope" value="Bacteria"/>
</dbReference>
<proteinExistence type="predicted"/>
<dbReference type="KEGG" id="dde:Dde_3132"/>
<reference evidence="1 2" key="1">
    <citation type="journal article" date="2011" name="J. Bacteriol.">
        <title>Complete genome sequence and updated annotation of Desulfovibrio alaskensis G20.</title>
        <authorList>
            <person name="Hauser L.J."/>
            <person name="Land M.L."/>
            <person name="Brown S.D."/>
            <person name="Larimer F."/>
            <person name="Keller K.L."/>
            <person name="Rapp-Giles B.J."/>
            <person name="Price M.N."/>
            <person name="Lin M."/>
            <person name="Bruce D.C."/>
            <person name="Detter J.C."/>
            <person name="Tapia R."/>
            <person name="Han C.S."/>
            <person name="Goodwin L.A."/>
            <person name="Cheng J.F."/>
            <person name="Pitluck S."/>
            <person name="Copeland A."/>
            <person name="Lucas S."/>
            <person name="Nolan M."/>
            <person name="Lapidus A.L."/>
            <person name="Palumbo A.V."/>
            <person name="Wall J.D."/>
        </authorList>
    </citation>
    <scope>NUCLEOTIDE SEQUENCE [LARGE SCALE GENOMIC DNA]</scope>
    <source>
        <strain evidence="2">ATCC BAA 1058 / DSM 17464 / G20</strain>
    </source>
</reference>
<keyword evidence="2" id="KW-1185">Reference proteome</keyword>
<organism evidence="1 2">
    <name type="scientific">Oleidesulfovibrio alaskensis (strain ATCC BAA-1058 / DSM 17464 / G20)</name>
    <name type="common">Desulfovibrio alaskensis</name>
    <dbReference type="NCBI Taxonomy" id="207559"/>
    <lineage>
        <taxon>Bacteria</taxon>
        <taxon>Pseudomonadati</taxon>
        <taxon>Thermodesulfobacteriota</taxon>
        <taxon>Desulfovibrionia</taxon>
        <taxon>Desulfovibrionales</taxon>
        <taxon>Desulfovibrionaceae</taxon>
        <taxon>Oleidesulfovibrio</taxon>
    </lineage>
</organism>
<accession>Q30WM0</accession>
<dbReference type="RefSeq" id="WP_011368883.1">
    <property type="nucleotide sequence ID" value="NC_007519.1"/>
</dbReference>
<dbReference type="Proteomes" id="UP000002710">
    <property type="component" value="Chromosome"/>
</dbReference>